<dbReference type="Proteomes" id="UP000243106">
    <property type="component" value="Unassembled WGS sequence"/>
</dbReference>
<dbReference type="EMBL" id="FOXV01000031">
    <property type="protein sequence ID" value="SFQ70562.1"/>
    <property type="molecule type" value="Genomic_DNA"/>
</dbReference>
<evidence type="ECO:0000256" key="1">
    <source>
        <dbReference type="SAM" id="MobiDB-lite"/>
    </source>
</evidence>
<sequence>MSKREHNDNYYEVGYGRPPKATQFKKGQSGNPKGRPKGAKGLIASLRRELEQHIIVREGGRELRISKADATAKQLVNKAMTGDSKAIIELIKLDPQLFGDLVASPTQNSVEPDPVDLDILRDFLSQSTGYREDNFGVDEDRASDSSEDGNDET</sequence>
<dbReference type="RefSeq" id="WP_093016114.1">
    <property type="nucleotide sequence ID" value="NZ_FOXV01000031.1"/>
</dbReference>
<proteinExistence type="predicted"/>
<evidence type="ECO:0000313" key="4">
    <source>
        <dbReference type="Proteomes" id="UP000243106"/>
    </source>
</evidence>
<dbReference type="STRING" id="93684.SAMN05421853_1312"/>
<dbReference type="AlphaFoldDB" id="A0A1I6APL8"/>
<evidence type="ECO:0000259" key="2">
    <source>
        <dbReference type="Pfam" id="PF18932"/>
    </source>
</evidence>
<feature type="compositionally biased region" description="Basic and acidic residues" evidence="1">
    <location>
        <begin position="130"/>
        <end position="144"/>
    </location>
</feature>
<dbReference type="Pfam" id="PF18932">
    <property type="entry name" value="DUF5681"/>
    <property type="match status" value="1"/>
</dbReference>
<feature type="region of interest" description="Disordered" evidence="1">
    <location>
        <begin position="130"/>
        <end position="153"/>
    </location>
</feature>
<accession>A0A1I6APL8</accession>
<feature type="domain" description="DUF5681" evidence="2">
    <location>
        <begin position="20"/>
        <end position="93"/>
    </location>
</feature>
<keyword evidence="4" id="KW-1185">Reference proteome</keyword>
<protein>
    <recommendedName>
        <fullName evidence="2">DUF5681 domain-containing protein</fullName>
    </recommendedName>
</protein>
<gene>
    <name evidence="3" type="ORF">SAMN05421853_1312</name>
</gene>
<organism evidence="3 4">
    <name type="scientific">Roseivivax halotolerans</name>
    <dbReference type="NCBI Taxonomy" id="93684"/>
    <lineage>
        <taxon>Bacteria</taxon>
        <taxon>Pseudomonadati</taxon>
        <taxon>Pseudomonadota</taxon>
        <taxon>Alphaproteobacteria</taxon>
        <taxon>Rhodobacterales</taxon>
        <taxon>Roseobacteraceae</taxon>
        <taxon>Roseivivax</taxon>
    </lineage>
</organism>
<reference evidence="4" key="1">
    <citation type="submission" date="2016-10" db="EMBL/GenBank/DDBJ databases">
        <authorList>
            <person name="Varghese N."/>
            <person name="Submissions S."/>
        </authorList>
    </citation>
    <scope>NUCLEOTIDE SEQUENCE [LARGE SCALE GENOMIC DNA]</scope>
    <source>
        <strain evidence="4">JCM 10271</strain>
    </source>
</reference>
<name>A0A1I6APL8_9RHOB</name>
<dbReference type="InterPro" id="IPR043736">
    <property type="entry name" value="DUF5681"/>
</dbReference>
<evidence type="ECO:0000313" key="3">
    <source>
        <dbReference type="EMBL" id="SFQ70562.1"/>
    </source>
</evidence>
<feature type="region of interest" description="Disordered" evidence="1">
    <location>
        <begin position="1"/>
        <end position="40"/>
    </location>
</feature>